<sequence>MGLTVKTPVPLSAAAHTVPLSRAAAKRLAVLVDVWPRIPGRVPASPPDRSPVAIHPAPDGVDPAMPVLGNRRRTEALAAVPDATASTLNGDHCSMPLRSDARNRPAAPEPRPSAAAGLSPTWTPEPDRTEGSTRE</sequence>
<dbReference type="Proteomes" id="UP000295680">
    <property type="component" value="Unassembled WGS sequence"/>
</dbReference>
<gene>
    <name evidence="2" type="ORF">EV192_10145</name>
</gene>
<dbReference type="EMBL" id="SLWS01000001">
    <property type="protein sequence ID" value="TCO64280.1"/>
    <property type="molecule type" value="Genomic_DNA"/>
</dbReference>
<feature type="compositionally biased region" description="Basic and acidic residues" evidence="1">
    <location>
        <begin position="125"/>
        <end position="135"/>
    </location>
</feature>
<feature type="region of interest" description="Disordered" evidence="1">
    <location>
        <begin position="82"/>
        <end position="135"/>
    </location>
</feature>
<reference evidence="2 3" key="1">
    <citation type="submission" date="2019-03" db="EMBL/GenBank/DDBJ databases">
        <title>Genomic Encyclopedia of Type Strains, Phase IV (KMG-IV): sequencing the most valuable type-strain genomes for metagenomic binning, comparative biology and taxonomic classification.</title>
        <authorList>
            <person name="Goeker M."/>
        </authorList>
    </citation>
    <scope>NUCLEOTIDE SEQUENCE [LARGE SCALE GENOMIC DNA]</scope>
    <source>
        <strain evidence="2 3">DSM 45934</strain>
    </source>
</reference>
<organism evidence="2 3">
    <name type="scientific">Actinocrispum wychmicini</name>
    <dbReference type="NCBI Taxonomy" id="1213861"/>
    <lineage>
        <taxon>Bacteria</taxon>
        <taxon>Bacillati</taxon>
        <taxon>Actinomycetota</taxon>
        <taxon>Actinomycetes</taxon>
        <taxon>Pseudonocardiales</taxon>
        <taxon>Pseudonocardiaceae</taxon>
        <taxon>Actinocrispum</taxon>
    </lineage>
</organism>
<evidence type="ECO:0000313" key="3">
    <source>
        <dbReference type="Proteomes" id="UP000295680"/>
    </source>
</evidence>
<accession>A0A4V2S8K6</accession>
<name>A0A4V2S8K6_9PSEU</name>
<keyword evidence="3" id="KW-1185">Reference proteome</keyword>
<comment type="caution">
    <text evidence="2">The sequence shown here is derived from an EMBL/GenBank/DDBJ whole genome shotgun (WGS) entry which is preliminary data.</text>
</comment>
<evidence type="ECO:0000313" key="2">
    <source>
        <dbReference type="EMBL" id="TCO64280.1"/>
    </source>
</evidence>
<proteinExistence type="predicted"/>
<evidence type="ECO:0000256" key="1">
    <source>
        <dbReference type="SAM" id="MobiDB-lite"/>
    </source>
</evidence>
<dbReference type="AlphaFoldDB" id="A0A4V2S8K6"/>
<feature type="region of interest" description="Disordered" evidence="1">
    <location>
        <begin position="41"/>
        <end position="69"/>
    </location>
</feature>
<protein>
    <submittedName>
        <fullName evidence="2">Uncharacterized protein</fullName>
    </submittedName>
</protein>